<organism evidence="1 2">
    <name type="scientific">Marasmius tenuissimus</name>
    <dbReference type="NCBI Taxonomy" id="585030"/>
    <lineage>
        <taxon>Eukaryota</taxon>
        <taxon>Fungi</taxon>
        <taxon>Dikarya</taxon>
        <taxon>Basidiomycota</taxon>
        <taxon>Agaricomycotina</taxon>
        <taxon>Agaricomycetes</taxon>
        <taxon>Agaricomycetidae</taxon>
        <taxon>Agaricales</taxon>
        <taxon>Marasmiineae</taxon>
        <taxon>Marasmiaceae</taxon>
        <taxon>Marasmius</taxon>
    </lineage>
</organism>
<keyword evidence="2" id="KW-1185">Reference proteome</keyword>
<name>A0ABR2Z9X6_9AGAR</name>
<feature type="non-terminal residue" evidence="1">
    <location>
        <position position="63"/>
    </location>
</feature>
<reference evidence="1 2" key="1">
    <citation type="submission" date="2024-05" db="EMBL/GenBank/DDBJ databases">
        <title>A draft genome resource for the thread blight pathogen Marasmius tenuissimus strain MS-2.</title>
        <authorList>
            <person name="Yulfo-Soto G.E."/>
            <person name="Baruah I.K."/>
            <person name="Amoako-Attah I."/>
            <person name="Bukari Y."/>
            <person name="Meinhardt L.W."/>
            <person name="Bailey B.A."/>
            <person name="Cohen S.P."/>
        </authorList>
    </citation>
    <scope>NUCLEOTIDE SEQUENCE [LARGE SCALE GENOMIC DNA]</scope>
    <source>
        <strain evidence="1 2">MS-2</strain>
    </source>
</reference>
<evidence type="ECO:0000313" key="2">
    <source>
        <dbReference type="Proteomes" id="UP001437256"/>
    </source>
</evidence>
<accession>A0ABR2Z9X6</accession>
<evidence type="ECO:0000313" key="1">
    <source>
        <dbReference type="EMBL" id="KAL0057267.1"/>
    </source>
</evidence>
<dbReference type="Proteomes" id="UP001437256">
    <property type="component" value="Unassembled WGS sequence"/>
</dbReference>
<comment type="caution">
    <text evidence="1">The sequence shown here is derived from an EMBL/GenBank/DDBJ whole genome shotgun (WGS) entry which is preliminary data.</text>
</comment>
<protein>
    <submittedName>
        <fullName evidence="1">Uncharacterized protein</fullName>
    </submittedName>
</protein>
<sequence length="63" mass="7795">MDTKHDMLLERIAELEHKDQRHREFEEHFERAHAYGIQLQSQLDSLRYEQEEVQRQHEGHVQE</sequence>
<proteinExistence type="predicted"/>
<gene>
    <name evidence="1" type="ORF">AAF712_016094</name>
</gene>
<dbReference type="EMBL" id="JBBXMP010000606">
    <property type="protein sequence ID" value="KAL0057267.1"/>
    <property type="molecule type" value="Genomic_DNA"/>
</dbReference>